<accession>A0AAC9HQI2</accession>
<gene>
    <name evidence="4" type="ORF">TL08_13755</name>
</gene>
<keyword evidence="5" id="KW-1185">Reference proteome</keyword>
<evidence type="ECO:0000256" key="1">
    <source>
        <dbReference type="ARBA" id="ARBA00006499"/>
    </source>
</evidence>
<reference evidence="5" key="1">
    <citation type="submission" date="2016-03" db="EMBL/GenBank/DDBJ databases">
        <title>Complete genome sequence of the type strain Actinoalloteichus hymeniacidonis DSM 45092.</title>
        <authorList>
            <person name="Schaffert L."/>
            <person name="Albersmeier A."/>
            <person name="Winkler A."/>
            <person name="Kalinowski J."/>
            <person name="Zotchev S."/>
            <person name="Ruckert C."/>
        </authorList>
    </citation>
    <scope>NUCLEOTIDE SEQUENCE [LARGE SCALE GENOMIC DNA]</scope>
    <source>
        <strain evidence="5">HPA177(T) (DSM 45092(T))</strain>
    </source>
</reference>
<dbReference type="EMBL" id="CP014859">
    <property type="protein sequence ID" value="AOS63565.1"/>
    <property type="molecule type" value="Genomic_DNA"/>
</dbReference>
<name>A0AAC9HQI2_9PSEU</name>
<dbReference type="PANTHER" id="PTHR10655:SF17">
    <property type="entry name" value="LYSOPHOSPHOLIPASE-LIKE PROTEIN 1"/>
    <property type="match status" value="1"/>
</dbReference>
<dbReference type="Pfam" id="PF02230">
    <property type="entry name" value="Abhydrolase_2"/>
    <property type="match status" value="1"/>
</dbReference>
<dbReference type="SUPFAM" id="SSF53474">
    <property type="entry name" value="alpha/beta-Hydrolases"/>
    <property type="match status" value="1"/>
</dbReference>
<dbReference type="PANTHER" id="PTHR10655">
    <property type="entry name" value="LYSOPHOSPHOLIPASE-RELATED"/>
    <property type="match status" value="1"/>
</dbReference>
<protein>
    <submittedName>
        <fullName evidence="4">Esterase</fullName>
    </submittedName>
</protein>
<dbReference type="InterPro" id="IPR050565">
    <property type="entry name" value="LYPA1-2/EST-like"/>
</dbReference>
<dbReference type="Proteomes" id="UP000095210">
    <property type="component" value="Chromosome"/>
</dbReference>
<evidence type="ECO:0000259" key="3">
    <source>
        <dbReference type="Pfam" id="PF02230"/>
    </source>
</evidence>
<evidence type="ECO:0000313" key="4">
    <source>
        <dbReference type="EMBL" id="AOS63565.1"/>
    </source>
</evidence>
<evidence type="ECO:0000256" key="2">
    <source>
        <dbReference type="ARBA" id="ARBA00022801"/>
    </source>
</evidence>
<dbReference type="Gene3D" id="3.40.50.1820">
    <property type="entry name" value="alpha/beta hydrolase"/>
    <property type="match status" value="1"/>
</dbReference>
<proteinExistence type="inferred from homology"/>
<dbReference type="AlphaFoldDB" id="A0AAC9HQI2"/>
<organism evidence="4 5">
    <name type="scientific">Actinoalloteichus hymeniacidonis</name>
    <dbReference type="NCBI Taxonomy" id="340345"/>
    <lineage>
        <taxon>Bacteria</taxon>
        <taxon>Bacillati</taxon>
        <taxon>Actinomycetota</taxon>
        <taxon>Actinomycetes</taxon>
        <taxon>Pseudonocardiales</taxon>
        <taxon>Pseudonocardiaceae</taxon>
        <taxon>Actinoalloteichus</taxon>
    </lineage>
</organism>
<evidence type="ECO:0000313" key="5">
    <source>
        <dbReference type="Proteomes" id="UP000095210"/>
    </source>
</evidence>
<dbReference type="GO" id="GO:0016787">
    <property type="term" value="F:hydrolase activity"/>
    <property type="evidence" value="ECO:0007669"/>
    <property type="project" value="UniProtKB-KW"/>
</dbReference>
<dbReference type="KEGG" id="ahm:TL08_13755"/>
<comment type="similarity">
    <text evidence="1">Belongs to the AB hydrolase superfamily. AB hydrolase 2 family.</text>
</comment>
<keyword evidence="2" id="KW-0378">Hydrolase</keyword>
<dbReference type="InterPro" id="IPR003140">
    <property type="entry name" value="PLipase/COase/thioEstase"/>
</dbReference>
<feature type="domain" description="Phospholipase/carboxylesterase/thioesterase" evidence="3">
    <location>
        <begin position="14"/>
        <end position="205"/>
    </location>
</feature>
<sequence>MTDSGSPLHHRFHPGSPDAPVFLLLHGTGGGPEDLVEPARALDPRASLLAPSGPVRERGAARWFRRLAEGVFDFADVEVRARHLADFLDHARDRHDLADRRVVAIGFSNGANIAAATALLRPDSLREAVLFSAMMPLAADPVIALADTRILASNGSVDPLAPAAEADRLIETLRANGAEVSVHRHPGGHPITAAGMAAAREWLTKPNDD</sequence>
<dbReference type="InterPro" id="IPR029058">
    <property type="entry name" value="AB_hydrolase_fold"/>
</dbReference>
<dbReference type="RefSeq" id="WP_069849381.1">
    <property type="nucleotide sequence ID" value="NZ_CP014859.1"/>
</dbReference>